<feature type="domain" description="Protein kinase" evidence="5">
    <location>
        <begin position="276"/>
        <end position="548"/>
    </location>
</feature>
<dbReference type="GO" id="GO:0004674">
    <property type="term" value="F:protein serine/threonine kinase activity"/>
    <property type="evidence" value="ECO:0007669"/>
    <property type="project" value="TreeGrafter"/>
</dbReference>
<gene>
    <name evidence="7" type="ORF">SAE02_58500</name>
</gene>
<evidence type="ECO:0000256" key="3">
    <source>
        <dbReference type="ARBA" id="ARBA00022777"/>
    </source>
</evidence>
<proteinExistence type="predicted"/>
<evidence type="ECO:0000313" key="7">
    <source>
        <dbReference type="EMBL" id="GEO41702.1"/>
    </source>
</evidence>
<name>A0A512DZ39_9PROT</name>
<dbReference type="Gene3D" id="3.60.40.10">
    <property type="entry name" value="PPM-type phosphatase domain"/>
    <property type="match status" value="1"/>
</dbReference>
<dbReference type="SUPFAM" id="SSF56112">
    <property type="entry name" value="Protein kinase-like (PK-like)"/>
    <property type="match status" value="1"/>
</dbReference>
<dbReference type="Proteomes" id="UP000321523">
    <property type="component" value="Unassembled WGS sequence"/>
</dbReference>
<evidence type="ECO:0000256" key="4">
    <source>
        <dbReference type="ARBA" id="ARBA00022840"/>
    </source>
</evidence>
<sequence>MADRTATSPPTRIQIQYGLASEQGRRPRNEDYAGIWLGTPGQQATQGIVAAVADGVGGSKGGRVAAELAVRSFIDAYYAQPETVGVQHAAASSIDAFNGWLHKMGRTDALLENAACTFTSLILLGRKVHVFHVGDSRAYRLSDSQLTLLTEDHTLKQPDLNHVLFRAVGIEPFVRLDHVAEPLRPHDRFLLCSDGVHGTLGKSRLRDLLLRRSAPEEAAREIVAAALDAGSHDNATAVVIDVIALPAVEHTDLAPAISALPIRDPAPKAGETVDGFRLDGVLSDGRYSRLFKAADTTDGDRPVVVKFPQPTVATEKTYHLAFVREAWVATRIHNPWVGAVIEVPPEHQTCLYSVMPFYEGETLERRLGRKPRLTLREGAGIATRIAKAVAALHRAGIVHRDIKPDNVILESSGGLRLIDLGVVRLPRVEDFPAPDTPGTPSYMAPELLAGQPGDELSDVYALGVTVYRAFTDRYPYGEIEPFSHPRFGKPVPLSRYRPDLPGWLEAMLERAVAADRKERMADAIEFAMELENGLERGESVSPRRVPFYERDPVRFWQIVSAMLALTLLLTNL</sequence>
<dbReference type="Gene3D" id="3.30.200.20">
    <property type="entry name" value="Phosphorylase Kinase, domain 1"/>
    <property type="match status" value="1"/>
</dbReference>
<evidence type="ECO:0000313" key="8">
    <source>
        <dbReference type="Proteomes" id="UP000321523"/>
    </source>
</evidence>
<dbReference type="AlphaFoldDB" id="A0A512DZ39"/>
<dbReference type="SUPFAM" id="SSF81606">
    <property type="entry name" value="PP2C-like"/>
    <property type="match status" value="1"/>
</dbReference>
<dbReference type="SMART" id="SM00332">
    <property type="entry name" value="PP2Cc"/>
    <property type="match status" value="1"/>
</dbReference>
<dbReference type="CDD" id="cd14014">
    <property type="entry name" value="STKc_PknB_like"/>
    <property type="match status" value="1"/>
</dbReference>
<comment type="caution">
    <text evidence="7">The sequence shown here is derived from an EMBL/GenBank/DDBJ whole genome shotgun (WGS) entry which is preliminary data.</text>
</comment>
<dbReference type="Gene3D" id="1.10.510.10">
    <property type="entry name" value="Transferase(Phosphotransferase) domain 1"/>
    <property type="match status" value="1"/>
</dbReference>
<dbReference type="GO" id="GO:0005524">
    <property type="term" value="F:ATP binding"/>
    <property type="evidence" value="ECO:0007669"/>
    <property type="project" value="UniProtKB-KW"/>
</dbReference>
<evidence type="ECO:0000259" key="6">
    <source>
        <dbReference type="PROSITE" id="PS51746"/>
    </source>
</evidence>
<dbReference type="InterPro" id="IPR000719">
    <property type="entry name" value="Prot_kinase_dom"/>
</dbReference>
<dbReference type="OrthoDB" id="9801841at2"/>
<feature type="domain" description="PPM-type phosphatase" evidence="6">
    <location>
        <begin position="16"/>
        <end position="242"/>
    </location>
</feature>
<dbReference type="PROSITE" id="PS00108">
    <property type="entry name" value="PROTEIN_KINASE_ST"/>
    <property type="match status" value="1"/>
</dbReference>
<evidence type="ECO:0000256" key="2">
    <source>
        <dbReference type="ARBA" id="ARBA00022741"/>
    </source>
</evidence>
<keyword evidence="1" id="KW-0808">Transferase</keyword>
<accession>A0A512DZ39</accession>
<keyword evidence="8" id="KW-1185">Reference proteome</keyword>
<dbReference type="Pfam" id="PF00069">
    <property type="entry name" value="Pkinase"/>
    <property type="match status" value="1"/>
</dbReference>
<reference evidence="7 8" key="1">
    <citation type="submission" date="2019-07" db="EMBL/GenBank/DDBJ databases">
        <title>Whole genome shotgun sequence of Skermanella aerolata NBRC 106429.</title>
        <authorList>
            <person name="Hosoyama A."/>
            <person name="Uohara A."/>
            <person name="Ohji S."/>
            <person name="Ichikawa N."/>
        </authorList>
    </citation>
    <scope>NUCLEOTIDE SEQUENCE [LARGE SCALE GENOMIC DNA]</scope>
    <source>
        <strain evidence="7 8">NBRC 106429</strain>
    </source>
</reference>
<dbReference type="InterPro" id="IPR008271">
    <property type="entry name" value="Ser/Thr_kinase_AS"/>
</dbReference>
<dbReference type="PANTHER" id="PTHR43289:SF6">
    <property type="entry name" value="SERINE_THREONINE-PROTEIN KINASE NEKL-3"/>
    <property type="match status" value="1"/>
</dbReference>
<dbReference type="RefSeq" id="WP_044434277.1">
    <property type="nucleotide sequence ID" value="NZ_BJYZ01000030.1"/>
</dbReference>
<dbReference type="SMART" id="SM00331">
    <property type="entry name" value="PP2C_SIG"/>
    <property type="match status" value="1"/>
</dbReference>
<dbReference type="CDD" id="cd00143">
    <property type="entry name" value="PP2Cc"/>
    <property type="match status" value="1"/>
</dbReference>
<dbReference type="InterPro" id="IPR036457">
    <property type="entry name" value="PPM-type-like_dom_sf"/>
</dbReference>
<dbReference type="InterPro" id="IPR011009">
    <property type="entry name" value="Kinase-like_dom_sf"/>
</dbReference>
<dbReference type="EMBL" id="BJYZ01000030">
    <property type="protein sequence ID" value="GEO41702.1"/>
    <property type="molecule type" value="Genomic_DNA"/>
</dbReference>
<dbReference type="PROSITE" id="PS50011">
    <property type="entry name" value="PROTEIN_KINASE_DOM"/>
    <property type="match status" value="1"/>
</dbReference>
<evidence type="ECO:0000259" key="5">
    <source>
        <dbReference type="PROSITE" id="PS50011"/>
    </source>
</evidence>
<dbReference type="InterPro" id="IPR001932">
    <property type="entry name" value="PPM-type_phosphatase-like_dom"/>
</dbReference>
<dbReference type="PANTHER" id="PTHR43289">
    <property type="entry name" value="MITOGEN-ACTIVATED PROTEIN KINASE KINASE KINASE 20-RELATED"/>
    <property type="match status" value="1"/>
</dbReference>
<evidence type="ECO:0000256" key="1">
    <source>
        <dbReference type="ARBA" id="ARBA00022679"/>
    </source>
</evidence>
<dbReference type="SMART" id="SM00220">
    <property type="entry name" value="S_TKc"/>
    <property type="match status" value="1"/>
</dbReference>
<keyword evidence="2" id="KW-0547">Nucleotide-binding</keyword>
<dbReference type="Pfam" id="PF13672">
    <property type="entry name" value="PP2C_2"/>
    <property type="match status" value="1"/>
</dbReference>
<keyword evidence="3 7" id="KW-0418">Kinase</keyword>
<organism evidence="7 8">
    <name type="scientific">Skermanella aerolata</name>
    <dbReference type="NCBI Taxonomy" id="393310"/>
    <lineage>
        <taxon>Bacteria</taxon>
        <taxon>Pseudomonadati</taxon>
        <taxon>Pseudomonadota</taxon>
        <taxon>Alphaproteobacteria</taxon>
        <taxon>Rhodospirillales</taxon>
        <taxon>Azospirillaceae</taxon>
        <taxon>Skermanella</taxon>
    </lineage>
</organism>
<protein>
    <submittedName>
        <fullName evidence="7">Protein kinase</fullName>
    </submittedName>
</protein>
<dbReference type="PROSITE" id="PS51746">
    <property type="entry name" value="PPM_2"/>
    <property type="match status" value="1"/>
</dbReference>
<keyword evidence="4" id="KW-0067">ATP-binding</keyword>